<dbReference type="Gene3D" id="1.20.5.1070">
    <property type="entry name" value="Head and neck region of the ectodomain of NDV fusion glycoprotein"/>
    <property type="match status" value="1"/>
</dbReference>
<feature type="region of interest" description="Disordered" evidence="2">
    <location>
        <begin position="234"/>
        <end position="266"/>
    </location>
</feature>
<feature type="coiled-coil region" evidence="1">
    <location>
        <begin position="151"/>
        <end position="224"/>
    </location>
</feature>
<reference evidence="4 5" key="1">
    <citation type="submission" date="2022-05" db="EMBL/GenBank/DDBJ databases">
        <authorList>
            <consortium name="Genoscope - CEA"/>
            <person name="William W."/>
        </authorList>
    </citation>
    <scope>NUCLEOTIDE SEQUENCE [LARGE SCALE GENOMIC DNA]</scope>
</reference>
<keyword evidence="3" id="KW-0472">Membrane</keyword>
<accession>A0AAU9W3L0</accession>
<evidence type="ECO:0000256" key="3">
    <source>
        <dbReference type="SAM" id="Phobius"/>
    </source>
</evidence>
<proteinExistence type="predicted"/>
<feature type="transmembrane region" description="Helical" evidence="3">
    <location>
        <begin position="88"/>
        <end position="112"/>
    </location>
</feature>
<sequence>MSSLTRSVFLGRRSNSPIASNCKIELQENHPTEAEDRLFLSKKETGATIDGQEQLNSVSNGNMSNGGSLLQTADEKSDASQGQRLYRAALLVICFVSALSLGLTLLMLFGVFHAGSPQCTCSGETEISELKKNQQELKRNLSALRKPSVSKRILENNFAEIKKELLNIKNKVSKDLENLENNFTEVSKGLENLENNFTEVSKGLGNLEENVTKVEKKLENVTITCPLGFNSTKGDIGPAGPAGPAGPPGYNGTQGPRGPSGYNGTQGLPGPGASSCVYKIASSPGKTSVGLAAREEVEMKEPNNTTFIGVNCDTNDAKFVKLSSTNLGGERTYKCFCEGTLRLGVSNLHCYMHYWECLS</sequence>
<comment type="caution">
    <text evidence="4">The sequence shown here is derived from an EMBL/GenBank/DDBJ whole genome shotgun (WGS) entry which is preliminary data.</text>
</comment>
<feature type="region of interest" description="Disordered" evidence="2">
    <location>
        <begin position="50"/>
        <end position="74"/>
    </location>
</feature>
<keyword evidence="3" id="KW-0812">Transmembrane</keyword>
<dbReference type="EMBL" id="CALNXJ010000007">
    <property type="protein sequence ID" value="CAH3044137.1"/>
    <property type="molecule type" value="Genomic_DNA"/>
</dbReference>
<evidence type="ECO:0000313" key="5">
    <source>
        <dbReference type="Proteomes" id="UP001159428"/>
    </source>
</evidence>
<name>A0AAU9W3L0_9CNID</name>
<keyword evidence="5" id="KW-1185">Reference proteome</keyword>
<dbReference type="AlphaFoldDB" id="A0AAU9W3L0"/>
<evidence type="ECO:0000256" key="1">
    <source>
        <dbReference type="SAM" id="Coils"/>
    </source>
</evidence>
<protein>
    <submittedName>
        <fullName evidence="4">Uncharacterized protein</fullName>
    </submittedName>
</protein>
<keyword evidence="1" id="KW-0175">Coiled coil</keyword>
<gene>
    <name evidence="4" type="ORF">PMEA_00030969</name>
</gene>
<evidence type="ECO:0000256" key="2">
    <source>
        <dbReference type="SAM" id="MobiDB-lite"/>
    </source>
</evidence>
<feature type="compositionally biased region" description="Low complexity" evidence="2">
    <location>
        <begin position="55"/>
        <end position="70"/>
    </location>
</feature>
<evidence type="ECO:0000313" key="4">
    <source>
        <dbReference type="EMBL" id="CAH3044137.1"/>
    </source>
</evidence>
<organism evidence="4 5">
    <name type="scientific">Pocillopora meandrina</name>
    <dbReference type="NCBI Taxonomy" id="46732"/>
    <lineage>
        <taxon>Eukaryota</taxon>
        <taxon>Metazoa</taxon>
        <taxon>Cnidaria</taxon>
        <taxon>Anthozoa</taxon>
        <taxon>Hexacorallia</taxon>
        <taxon>Scleractinia</taxon>
        <taxon>Astrocoeniina</taxon>
        <taxon>Pocilloporidae</taxon>
        <taxon>Pocillopora</taxon>
    </lineage>
</organism>
<dbReference type="Proteomes" id="UP001159428">
    <property type="component" value="Unassembled WGS sequence"/>
</dbReference>
<keyword evidence="3" id="KW-1133">Transmembrane helix</keyword>